<feature type="compositionally biased region" description="Basic and acidic residues" evidence="2">
    <location>
        <begin position="462"/>
        <end position="476"/>
    </location>
</feature>
<dbReference type="PANTHER" id="PTHR35788">
    <property type="entry name" value="EXPORTED PROTEIN-RELATED"/>
    <property type="match status" value="1"/>
</dbReference>
<feature type="region of interest" description="Disordered" evidence="2">
    <location>
        <begin position="457"/>
        <end position="476"/>
    </location>
</feature>
<dbReference type="Gene3D" id="2.20.230.10">
    <property type="entry name" value="Resuscitation-promoting factor rpfb"/>
    <property type="match status" value="1"/>
</dbReference>
<dbReference type="InterPro" id="IPR007391">
    <property type="entry name" value="Vancomycin_resist_VanW"/>
</dbReference>
<dbReference type="InterPro" id="IPR052913">
    <property type="entry name" value="Glycopeptide_resist_protein"/>
</dbReference>
<dbReference type="Pfam" id="PF07501">
    <property type="entry name" value="G5"/>
    <property type="match status" value="1"/>
</dbReference>
<organism evidence="4 5">
    <name type="scientific">Paenibacillus typhae</name>
    <dbReference type="NCBI Taxonomy" id="1174501"/>
    <lineage>
        <taxon>Bacteria</taxon>
        <taxon>Bacillati</taxon>
        <taxon>Bacillota</taxon>
        <taxon>Bacilli</taxon>
        <taxon>Bacillales</taxon>
        <taxon>Paenibacillaceae</taxon>
        <taxon>Paenibacillus</taxon>
    </lineage>
</organism>
<proteinExistence type="predicted"/>
<name>A0A1G8NFS9_9BACL</name>
<dbReference type="EMBL" id="FNDX01000008">
    <property type="protein sequence ID" value="SDI79129.1"/>
    <property type="molecule type" value="Genomic_DNA"/>
</dbReference>
<dbReference type="InterPro" id="IPR011098">
    <property type="entry name" value="G5_dom"/>
</dbReference>
<evidence type="ECO:0000313" key="5">
    <source>
        <dbReference type="Proteomes" id="UP000199050"/>
    </source>
</evidence>
<evidence type="ECO:0000256" key="1">
    <source>
        <dbReference type="ARBA" id="ARBA00022729"/>
    </source>
</evidence>
<dbReference type="AlphaFoldDB" id="A0A1G8NFS9"/>
<evidence type="ECO:0000256" key="2">
    <source>
        <dbReference type="SAM" id="MobiDB-lite"/>
    </source>
</evidence>
<evidence type="ECO:0000259" key="3">
    <source>
        <dbReference type="PROSITE" id="PS51109"/>
    </source>
</evidence>
<keyword evidence="5" id="KW-1185">Reference proteome</keyword>
<evidence type="ECO:0000313" key="4">
    <source>
        <dbReference type="EMBL" id="SDI79129.1"/>
    </source>
</evidence>
<gene>
    <name evidence="4" type="ORF">SAMN05216192_108130</name>
</gene>
<keyword evidence="1" id="KW-0732">Signal</keyword>
<dbReference type="Proteomes" id="UP000199050">
    <property type="component" value="Unassembled WGS sequence"/>
</dbReference>
<dbReference type="OrthoDB" id="9813301at2"/>
<accession>A0A1G8NFS9</accession>
<dbReference type="RefSeq" id="WP_090713943.1">
    <property type="nucleotide sequence ID" value="NZ_CBCSKY010000006.1"/>
</dbReference>
<dbReference type="SMART" id="SM01208">
    <property type="entry name" value="G5"/>
    <property type="match status" value="1"/>
</dbReference>
<dbReference type="PANTHER" id="PTHR35788:SF1">
    <property type="entry name" value="EXPORTED PROTEIN"/>
    <property type="match status" value="1"/>
</dbReference>
<reference evidence="5" key="1">
    <citation type="submission" date="2016-10" db="EMBL/GenBank/DDBJ databases">
        <authorList>
            <person name="Varghese N."/>
            <person name="Submissions S."/>
        </authorList>
    </citation>
    <scope>NUCLEOTIDE SEQUENCE [LARGE SCALE GENOMIC DNA]</scope>
    <source>
        <strain evidence="5">CGMCC 1.11012</strain>
    </source>
</reference>
<dbReference type="STRING" id="1174501.SAMN05216192_108130"/>
<dbReference type="PROSITE" id="PS51109">
    <property type="entry name" value="G5"/>
    <property type="match status" value="1"/>
</dbReference>
<protein>
    <submittedName>
        <fullName evidence="4">Vancomycin resistance protein YoaR, contains peptidoglycan-binding and VanW domains</fullName>
    </submittedName>
</protein>
<sequence>MKKIRLALIAAIALLLTGSLLAGGLHLYAGQQTLPKGTRLAGWDIGGLNMAEVRSGLTDRLHTLETLPLMLRAGANTELTVSLQEAGVSYEAESFLQGLKSLSEGNMLERAKARRRFAASWDLGIHLEMEHLQSSLSPAWERESFGHTVDATRRITEDDRVVYTKETTSYEVDWHGLELALQAALPTKLGSPDILPGKSITLEVPLTVKEPAITLKALQDQGIERKITQFSTSLGLSGPGRTFNVQAAAKAVNGTILPPDAVFDYGKAIEKAQRESGLREAPVIVNGKLQPGTGGGICQVSSTLYNAALRAGLDIVERRNHSLPVSYLPKGQDATFAQGYINFRFRNNTGKYLIIKAAVEGRTLTVKLFGTFPKNVYYNVQSQTVEILQPAARYVSDPSLPRGGTRILQSGKVGYVVETYITRYVDGKAVEKTKLSRDVYPAQKQVIAINRGGMSKAVQPEPVKKPLVEDGVRSNE</sequence>
<feature type="domain" description="G5" evidence="3">
    <location>
        <begin position="374"/>
        <end position="453"/>
    </location>
</feature>
<dbReference type="Pfam" id="PF04294">
    <property type="entry name" value="VanW"/>
    <property type="match status" value="1"/>
</dbReference>